<feature type="compositionally biased region" description="Basic residues" evidence="1">
    <location>
        <begin position="1"/>
        <end position="11"/>
    </location>
</feature>
<dbReference type="Proteomes" id="UP000676569">
    <property type="component" value="Segment"/>
</dbReference>
<keyword evidence="3" id="KW-1185">Reference proteome</keyword>
<feature type="region of interest" description="Disordered" evidence="1">
    <location>
        <begin position="312"/>
        <end position="341"/>
    </location>
</feature>
<dbReference type="InterPro" id="IPR004292">
    <property type="entry name" value="L1-like"/>
</dbReference>
<dbReference type="GeneID" id="80536746"/>
<evidence type="ECO:0000256" key="1">
    <source>
        <dbReference type="SAM" id="MobiDB-lite"/>
    </source>
</evidence>
<reference evidence="2" key="1">
    <citation type="journal article" date="2020" name="Infect. Genet. Evol.">
        <title>The complete genome sequence of bearded dragon adenovirus 1 harbors three genes encoding proteins of the C-type lectin-like domain superfamily.</title>
        <authorList>
            <person name="Penzes J.J."/>
            <person name="Szirovicza L."/>
            <person name="Harrach B."/>
        </authorList>
    </citation>
    <scope>NUCLEOTIDE SEQUENCE</scope>
    <source>
        <strain evidence="2">BD5H2</strain>
    </source>
</reference>
<sequence length="341" mass="38633">MQKHPLLKNLRRSPEGQAEAEDPEEPVAAGTSSSSCGIAAPRSAVEARVRFREDGKAPKARLPQVDLFRDPEPYMEEERDLRYRASGCLNLPPEVMTEVDFQPDEVGNRAIRQLEAAKLKRSGEFTRDAEKWQHDLFQSSVRQLLLRHNTPMGMLYLSDFFNTFVDAPPSHALSMQHLTILNHVTEPTLYRALKEIDAKTKGGRLKKEWLLHLLEVLHMIFKEERTVSGRLTALMTACNEIALAFAKKACGGRYPSTDKFSKTLTYFRRLVVAILALAESIGCYAVNYAPPRAPKKAKLEVEPSDSSYMLRLEGALEAPESDEEWNEREDEGESGEEEEWQ</sequence>
<accession>A0A6N3IR65</accession>
<dbReference type="EMBL" id="MT050041">
    <property type="protein sequence ID" value="QJR83090.1"/>
    <property type="molecule type" value="Genomic_DNA"/>
</dbReference>
<evidence type="ECO:0000313" key="3">
    <source>
        <dbReference type="Proteomes" id="UP000676569"/>
    </source>
</evidence>
<dbReference type="RefSeq" id="YP_010798522.1">
    <property type="nucleotide sequence ID" value="NC_076486.1"/>
</dbReference>
<feature type="compositionally biased region" description="Acidic residues" evidence="1">
    <location>
        <begin position="319"/>
        <end position="341"/>
    </location>
</feature>
<evidence type="ECO:0000313" key="2">
    <source>
        <dbReference type="EMBL" id="QJR83090.1"/>
    </source>
</evidence>
<protein>
    <submittedName>
        <fullName evidence="2">52K</fullName>
    </submittedName>
</protein>
<organism evidence="2 3">
    <name type="scientific">Bearded dragon adenovirus 1</name>
    <dbReference type="NCBI Taxonomy" id="2729647"/>
    <lineage>
        <taxon>Viruses</taxon>
        <taxon>Varidnaviria</taxon>
        <taxon>Bamfordvirae</taxon>
        <taxon>Preplasmiviricota</taxon>
        <taxon>Polisuviricotina</taxon>
        <taxon>Pharingeaviricetes</taxon>
        <taxon>Rowavirales</taxon>
        <taxon>Adenoviridae</taxon>
        <taxon>Barthadenovirus</taxon>
        <taxon>Barthadenovirus draconis</taxon>
        <taxon>Lizard atadenovirus B</taxon>
    </lineage>
</organism>
<dbReference type="KEGG" id="vg:80536746"/>
<feature type="region of interest" description="Disordered" evidence="1">
    <location>
        <begin position="1"/>
        <end position="41"/>
    </location>
</feature>
<dbReference type="Pfam" id="PF03052">
    <property type="entry name" value="Adeno_52K"/>
    <property type="match status" value="1"/>
</dbReference>
<proteinExistence type="predicted"/>
<name>A0A6N3IR65_9ADEN</name>